<sequence length="175" mass="20565">MFGWLWILICLGLSTSAEQRSFRFVIKEFYIKPTVPDVMESVNWTMPNRSTISIALILKREIDKMDLETSLDVIRTGKQIMRLYQIRLDACQFLTTIHKNRIFNLFANSVNKGSNGYLRCPLKPNFNYTLVNWYMDEKYFPNYVPECNFRVSTKFYSHSKMIVTSLNLGSVVFNN</sequence>
<keyword evidence="2" id="KW-1185">Reference proteome</keyword>
<dbReference type="PANTHER" id="PTHR20898:SF0">
    <property type="entry name" value="DAEDALUS ON 3-RELATED"/>
    <property type="match status" value="1"/>
</dbReference>
<dbReference type="Proteomes" id="UP000504633">
    <property type="component" value="Unplaced"/>
</dbReference>
<reference evidence="3" key="1">
    <citation type="submission" date="2025-08" db="UniProtKB">
        <authorList>
            <consortium name="RefSeq"/>
        </authorList>
    </citation>
    <scope>IDENTIFICATION</scope>
    <source>
        <strain evidence="3">15085-1641.00</strain>
        <tissue evidence="3">Whole body</tissue>
    </source>
</reference>
<feature type="signal peptide" evidence="1">
    <location>
        <begin position="1"/>
        <end position="19"/>
    </location>
</feature>
<feature type="chain" id="PRO_5027100538" evidence="1">
    <location>
        <begin position="20"/>
        <end position="175"/>
    </location>
</feature>
<organism evidence="2 3">
    <name type="scientific">Drosophila hydei</name>
    <name type="common">Fruit fly</name>
    <dbReference type="NCBI Taxonomy" id="7224"/>
    <lineage>
        <taxon>Eukaryota</taxon>
        <taxon>Metazoa</taxon>
        <taxon>Ecdysozoa</taxon>
        <taxon>Arthropoda</taxon>
        <taxon>Hexapoda</taxon>
        <taxon>Insecta</taxon>
        <taxon>Pterygota</taxon>
        <taxon>Neoptera</taxon>
        <taxon>Endopterygota</taxon>
        <taxon>Diptera</taxon>
        <taxon>Brachycera</taxon>
        <taxon>Muscomorpha</taxon>
        <taxon>Ephydroidea</taxon>
        <taxon>Drosophilidae</taxon>
        <taxon>Drosophila</taxon>
    </lineage>
</organism>
<evidence type="ECO:0000256" key="1">
    <source>
        <dbReference type="SAM" id="SignalP"/>
    </source>
</evidence>
<dbReference type="GeneID" id="115482927"/>
<dbReference type="RefSeq" id="XP_030079093.1">
    <property type="nucleotide sequence ID" value="XM_030223233.1"/>
</dbReference>
<protein>
    <submittedName>
        <fullName evidence="3">Uncharacterized protein LOC115482927</fullName>
    </submittedName>
</protein>
<evidence type="ECO:0000313" key="3">
    <source>
        <dbReference type="RefSeq" id="XP_030079093.1"/>
    </source>
</evidence>
<dbReference type="AlphaFoldDB" id="A0A6J2SN12"/>
<dbReference type="SMART" id="SM00697">
    <property type="entry name" value="DM8"/>
    <property type="match status" value="1"/>
</dbReference>
<proteinExistence type="predicted"/>
<accession>A0A6J2SN12</accession>
<dbReference type="OMA" id="LYMDEQD"/>
<evidence type="ECO:0000313" key="2">
    <source>
        <dbReference type="Proteomes" id="UP000504633"/>
    </source>
</evidence>
<dbReference type="KEGG" id="dhe:115482927"/>
<dbReference type="OrthoDB" id="7837946at2759"/>
<keyword evidence="1" id="KW-0732">Signal</keyword>
<dbReference type="InterPro" id="IPR010512">
    <property type="entry name" value="DUF1091"/>
</dbReference>
<gene>
    <name evidence="3" type="primary">LOC115482927</name>
</gene>
<name>A0A6J2SN12_DROHY</name>
<dbReference type="Pfam" id="PF06477">
    <property type="entry name" value="DUF1091"/>
    <property type="match status" value="1"/>
</dbReference>
<dbReference type="PANTHER" id="PTHR20898">
    <property type="entry name" value="DAEDALUS ON 3-RELATED-RELATED"/>
    <property type="match status" value="1"/>
</dbReference>